<name>A0AAJ0B9E0_9PEZI</name>
<sequence length="237" mass="27171">MPRGVDLNHFLNTPPPPRTETHVVVLYGNDDNEAAEFIGSVGGKKTYKEYLWTDPDCPGVQLHIVSLPAFQQDHRIARNLIDLARKLRDYENQLRGLVYVRSWGADHWGARGTVNLDLLKRLLGLQDHTKVHVWLATNRDGHHQEDDLLERWRDIVQNYPPDATNLKPSQVLKRAEKKKEQEPIAMAIFKEMKQHSLAKTKVGKKVIELIKEQISRGPGEAIVKTLKEEMKKLKKAS</sequence>
<proteinExistence type="predicted"/>
<dbReference type="AlphaFoldDB" id="A0AAJ0B9E0"/>
<reference evidence="1" key="1">
    <citation type="submission" date="2023-06" db="EMBL/GenBank/DDBJ databases">
        <title>Genome-scale phylogeny and comparative genomics of the fungal order Sordariales.</title>
        <authorList>
            <consortium name="Lawrence Berkeley National Laboratory"/>
            <person name="Hensen N."/>
            <person name="Bonometti L."/>
            <person name="Westerberg I."/>
            <person name="Brannstrom I.O."/>
            <person name="Guillou S."/>
            <person name="Cros-Aarteil S."/>
            <person name="Calhoun S."/>
            <person name="Haridas S."/>
            <person name="Kuo A."/>
            <person name="Mondo S."/>
            <person name="Pangilinan J."/>
            <person name="Riley R."/>
            <person name="Labutti K."/>
            <person name="Andreopoulos B."/>
            <person name="Lipzen A."/>
            <person name="Chen C."/>
            <person name="Yanf M."/>
            <person name="Daum C."/>
            <person name="Ng V."/>
            <person name="Clum A."/>
            <person name="Steindorff A."/>
            <person name="Ohm R."/>
            <person name="Martin F."/>
            <person name="Silar P."/>
            <person name="Natvig D."/>
            <person name="Lalanne C."/>
            <person name="Gautier V."/>
            <person name="Ament-Velasquez S.L."/>
            <person name="Kruys A."/>
            <person name="Hutchinson M.I."/>
            <person name="Powell A.J."/>
            <person name="Barry K."/>
            <person name="Miller A.N."/>
            <person name="Grigoriev I.V."/>
            <person name="Debuchy R."/>
            <person name="Gladieux P."/>
            <person name="Thoren M.H."/>
            <person name="Johannesson H."/>
        </authorList>
    </citation>
    <scope>NUCLEOTIDE SEQUENCE</scope>
    <source>
        <strain evidence="1">PSN4</strain>
    </source>
</reference>
<comment type="caution">
    <text evidence="1">The sequence shown here is derived from an EMBL/GenBank/DDBJ whole genome shotgun (WGS) entry which is preliminary data.</text>
</comment>
<accession>A0AAJ0B9E0</accession>
<protein>
    <submittedName>
        <fullName evidence="1">Uncharacterized protein</fullName>
    </submittedName>
</protein>
<dbReference type="Proteomes" id="UP001239445">
    <property type="component" value="Unassembled WGS sequence"/>
</dbReference>
<evidence type="ECO:0000313" key="2">
    <source>
        <dbReference type="Proteomes" id="UP001239445"/>
    </source>
</evidence>
<dbReference type="EMBL" id="MU839836">
    <property type="protein sequence ID" value="KAK1753902.1"/>
    <property type="molecule type" value="Genomic_DNA"/>
</dbReference>
<keyword evidence="2" id="KW-1185">Reference proteome</keyword>
<organism evidence="1 2">
    <name type="scientific">Echria macrotheca</name>
    <dbReference type="NCBI Taxonomy" id="438768"/>
    <lineage>
        <taxon>Eukaryota</taxon>
        <taxon>Fungi</taxon>
        <taxon>Dikarya</taxon>
        <taxon>Ascomycota</taxon>
        <taxon>Pezizomycotina</taxon>
        <taxon>Sordariomycetes</taxon>
        <taxon>Sordariomycetidae</taxon>
        <taxon>Sordariales</taxon>
        <taxon>Schizotheciaceae</taxon>
        <taxon>Echria</taxon>
    </lineage>
</organism>
<evidence type="ECO:0000313" key="1">
    <source>
        <dbReference type="EMBL" id="KAK1753902.1"/>
    </source>
</evidence>
<gene>
    <name evidence="1" type="ORF">QBC47DRAFT_385171</name>
</gene>